<evidence type="ECO:0000313" key="2">
    <source>
        <dbReference type="EMBL" id="EWY79915.1"/>
    </source>
</evidence>
<reference evidence="2 3" key="1">
    <citation type="submission" date="2011-06" db="EMBL/GenBank/DDBJ databases">
        <title>The Genome Sequence of Fusarium oxysporum FOSC 3-a.</title>
        <authorList>
            <consortium name="The Broad Institute Genome Sequencing Platform"/>
            <person name="Ma L.-J."/>
            <person name="Gale L.R."/>
            <person name="Schwartz D.C."/>
            <person name="Zhou S."/>
            <person name="Corby-Kistler H."/>
            <person name="Young S.K."/>
            <person name="Zeng Q."/>
            <person name="Gargeya S."/>
            <person name="Fitzgerald M."/>
            <person name="Haas B."/>
            <person name="Abouelleil A."/>
            <person name="Alvarado L."/>
            <person name="Arachchi H.M."/>
            <person name="Berlin A."/>
            <person name="Brown A."/>
            <person name="Chapman S.B."/>
            <person name="Chen Z."/>
            <person name="Dunbar C."/>
            <person name="Freedman E."/>
            <person name="Gearin G."/>
            <person name="Gellesch M."/>
            <person name="Goldberg J."/>
            <person name="Griggs A."/>
            <person name="Gujja S."/>
            <person name="Heiman D."/>
            <person name="Howarth C."/>
            <person name="Larson L."/>
            <person name="Lui A."/>
            <person name="MacDonald P.J.P."/>
            <person name="Mehta T."/>
            <person name="Montmayeur A."/>
            <person name="Murphy C."/>
            <person name="Neiman D."/>
            <person name="Pearson M."/>
            <person name="Priest M."/>
            <person name="Roberts A."/>
            <person name="Saif S."/>
            <person name="Shea T."/>
            <person name="Shenoy N."/>
            <person name="Sisk P."/>
            <person name="Stolte C."/>
            <person name="Sykes S."/>
            <person name="Wortman J."/>
            <person name="Nusbaum C."/>
            <person name="Birren B."/>
        </authorList>
    </citation>
    <scope>NUCLEOTIDE SEQUENCE [LARGE SCALE GENOMIC DNA]</scope>
    <source>
        <strain evidence="3">FOSC 3-a</strain>
    </source>
</reference>
<name>W9HG33_FUSOX</name>
<keyword evidence="1" id="KW-0472">Membrane</keyword>
<gene>
    <name evidence="2" type="ORF">FOYG_16979</name>
</gene>
<feature type="transmembrane region" description="Helical" evidence="1">
    <location>
        <begin position="12"/>
        <end position="33"/>
    </location>
</feature>
<keyword evidence="1" id="KW-1133">Transmembrane helix</keyword>
<organism evidence="2 3">
    <name type="scientific">Fusarium oxysporum NRRL 32931</name>
    <dbReference type="NCBI Taxonomy" id="660029"/>
    <lineage>
        <taxon>Eukaryota</taxon>
        <taxon>Fungi</taxon>
        <taxon>Dikarya</taxon>
        <taxon>Ascomycota</taxon>
        <taxon>Pezizomycotina</taxon>
        <taxon>Sordariomycetes</taxon>
        <taxon>Hypocreomycetidae</taxon>
        <taxon>Hypocreales</taxon>
        <taxon>Nectriaceae</taxon>
        <taxon>Fusarium</taxon>
        <taxon>Fusarium oxysporum species complex</taxon>
    </lineage>
</organism>
<protein>
    <submittedName>
        <fullName evidence="2">Uncharacterized protein</fullName>
    </submittedName>
</protein>
<sequence>MSDKYLPGHEGFWIYFVTALPLLTCVFFLSVGYQQIEGICKQICAAFITGSRRTPKRPAPQTGEA</sequence>
<dbReference type="HOGENOM" id="CLU_2849742_0_0_1"/>
<keyword evidence="1" id="KW-0812">Transmembrane</keyword>
<evidence type="ECO:0000313" key="3">
    <source>
        <dbReference type="Proteomes" id="UP000030753"/>
    </source>
</evidence>
<dbReference type="AlphaFoldDB" id="W9HG33"/>
<dbReference type="Proteomes" id="UP000030753">
    <property type="component" value="Unassembled WGS sequence"/>
</dbReference>
<dbReference type="EMBL" id="JH717853">
    <property type="protein sequence ID" value="EWY79915.1"/>
    <property type="molecule type" value="Genomic_DNA"/>
</dbReference>
<evidence type="ECO:0000256" key="1">
    <source>
        <dbReference type="SAM" id="Phobius"/>
    </source>
</evidence>
<proteinExistence type="predicted"/>
<accession>W9HG33</accession>